<organism evidence="1 2">
    <name type="scientific">Pelatocladus maniniholoensis HA4357-MV3</name>
    <dbReference type="NCBI Taxonomy" id="1117104"/>
    <lineage>
        <taxon>Bacteria</taxon>
        <taxon>Bacillati</taxon>
        <taxon>Cyanobacteriota</taxon>
        <taxon>Cyanophyceae</taxon>
        <taxon>Nostocales</taxon>
        <taxon>Nostocaceae</taxon>
        <taxon>Pelatocladus</taxon>
    </lineage>
</organism>
<evidence type="ECO:0000313" key="2">
    <source>
        <dbReference type="Proteomes" id="UP000813215"/>
    </source>
</evidence>
<proteinExistence type="predicted"/>
<gene>
    <name evidence="1" type="ORF">KME28_23325</name>
</gene>
<reference evidence="1" key="2">
    <citation type="journal article" date="2022" name="Microbiol. Resour. Announc.">
        <title>Metagenome Sequencing to Explore Phylogenomics of Terrestrial Cyanobacteria.</title>
        <authorList>
            <person name="Ward R.D."/>
            <person name="Stajich J.E."/>
            <person name="Johansen J.R."/>
            <person name="Huntemann M."/>
            <person name="Clum A."/>
            <person name="Foster B."/>
            <person name="Foster B."/>
            <person name="Roux S."/>
            <person name="Palaniappan K."/>
            <person name="Varghese N."/>
            <person name="Mukherjee S."/>
            <person name="Reddy T.B.K."/>
            <person name="Daum C."/>
            <person name="Copeland A."/>
            <person name="Chen I.A."/>
            <person name="Ivanova N.N."/>
            <person name="Kyrpides N.C."/>
            <person name="Shapiro N."/>
            <person name="Eloe-Fadrosh E.A."/>
            <person name="Pietrasiak N."/>
        </authorList>
    </citation>
    <scope>NUCLEOTIDE SEQUENCE</scope>
    <source>
        <strain evidence="1">HA4357-MV3</strain>
    </source>
</reference>
<protein>
    <submittedName>
        <fullName evidence="1">Uncharacterized protein</fullName>
    </submittedName>
</protein>
<name>A0A9E3LVM9_9NOST</name>
<dbReference type="AlphaFoldDB" id="A0A9E3LVM9"/>
<comment type="caution">
    <text evidence="1">The sequence shown here is derived from an EMBL/GenBank/DDBJ whole genome shotgun (WGS) entry which is preliminary data.</text>
</comment>
<accession>A0A9E3LVM9</accession>
<evidence type="ECO:0000313" key="1">
    <source>
        <dbReference type="EMBL" id="MBW4434564.1"/>
    </source>
</evidence>
<sequence length="81" mass="9238">MTNSLKIIGVAECGMNPNIETRYIVALQRFWHYAKSFSYMKSAMPNNLTALAAICDRKQKQKAIFSKKHLLIGNIQQFSSK</sequence>
<dbReference type="EMBL" id="JAHHHW010000135">
    <property type="protein sequence ID" value="MBW4434564.1"/>
    <property type="molecule type" value="Genomic_DNA"/>
</dbReference>
<reference evidence="1" key="1">
    <citation type="submission" date="2021-05" db="EMBL/GenBank/DDBJ databases">
        <authorList>
            <person name="Pietrasiak N."/>
            <person name="Ward R."/>
            <person name="Stajich J.E."/>
            <person name="Kurbessoian T."/>
        </authorList>
    </citation>
    <scope>NUCLEOTIDE SEQUENCE</scope>
    <source>
        <strain evidence="1">HA4357-MV3</strain>
    </source>
</reference>
<dbReference type="Proteomes" id="UP000813215">
    <property type="component" value="Unassembled WGS sequence"/>
</dbReference>